<comment type="caution">
    <text evidence="1">The sequence shown here is derived from an EMBL/GenBank/DDBJ whole genome shotgun (WGS) entry which is preliminary data.</text>
</comment>
<reference evidence="2" key="1">
    <citation type="submission" date="2015-08" db="EMBL/GenBank/DDBJ databases">
        <title>Fjat-10028 dsm 16317.</title>
        <authorList>
            <person name="Liu B."/>
            <person name="Wang J."/>
            <person name="Zhu Y."/>
            <person name="Liu G."/>
            <person name="Chen Q."/>
            <person name="Chen Z."/>
            <person name="Lan J."/>
            <person name="Che J."/>
            <person name="Ge C."/>
            <person name="Shi H."/>
            <person name="Pan Z."/>
            <person name="Liu X."/>
        </authorList>
    </citation>
    <scope>NUCLEOTIDE SEQUENCE [LARGE SCALE GENOMIC DNA]</scope>
    <source>
        <strain evidence="2">DSM 16317</strain>
    </source>
</reference>
<dbReference type="PANTHER" id="PTHR40050">
    <property type="entry name" value="INNER SPORE COAT PROTEIN H"/>
    <property type="match status" value="1"/>
</dbReference>
<dbReference type="PATRIC" id="fig|263475.3.peg.4113"/>
<dbReference type="STRING" id="263475.AMD00_14245"/>
<dbReference type="AlphaFoldDB" id="A0A0M0LF33"/>
<keyword evidence="1" id="KW-0946">Virion</keyword>
<keyword evidence="2" id="KW-1185">Reference proteome</keyword>
<protein>
    <submittedName>
        <fullName evidence="1">Spore coat protein</fullName>
    </submittedName>
</protein>
<dbReference type="InterPro" id="IPR014867">
    <property type="entry name" value="Spore_coat_CotH_CotH2/3/7"/>
</dbReference>
<sequence length="363" mass="43087">MEEVNKMEKYYIEMPENELLRIQNNIWEHDYVDAKLKTAKQKLSIKIALRGNQLRKHKKKSYHIIFDKPYFMDGQHEIHLNAEYNDPSLMRNKLSFDFFESIGVLAPQSVHILLYINDVCHGVYLQLESFDQYFLGNRKLPDGTIYYATNDDANFSLYTPDHKLKLTLEDGYTKKYDYQNDSSLKRLLIAINTFPKEKFDEEISTILDVPKYLKWLIGVVCTQNFDGFIHNYALYHNSKSELIEITPWDYDGTWGRDLHGRPLEHNYIPIEGYNTLTARLLDCGKFRLMYGEFLQEVLQTQFTEQYQKPLIEKLYNSIRPYIHKDPNMKDNAATFDDEPQYILRFIQARNMYMESKLNGLINK</sequence>
<dbReference type="Proteomes" id="UP000036867">
    <property type="component" value="Unassembled WGS sequence"/>
</dbReference>
<keyword evidence="1" id="KW-0167">Capsid protein</keyword>
<evidence type="ECO:0000313" key="1">
    <source>
        <dbReference type="EMBL" id="KOO49512.1"/>
    </source>
</evidence>
<name>A0A0M0LF33_9BACL</name>
<dbReference type="Pfam" id="PF08757">
    <property type="entry name" value="CotH"/>
    <property type="match status" value="1"/>
</dbReference>
<organism evidence="1 2">
    <name type="scientific">Viridibacillus arvi</name>
    <dbReference type="NCBI Taxonomy" id="263475"/>
    <lineage>
        <taxon>Bacteria</taxon>
        <taxon>Bacillati</taxon>
        <taxon>Bacillota</taxon>
        <taxon>Bacilli</taxon>
        <taxon>Bacillales</taxon>
        <taxon>Caryophanaceae</taxon>
        <taxon>Viridibacillus</taxon>
    </lineage>
</organism>
<gene>
    <name evidence="1" type="ORF">AMD00_14245</name>
</gene>
<proteinExistence type="predicted"/>
<dbReference type="EMBL" id="LILB01000005">
    <property type="protein sequence ID" value="KOO49512.1"/>
    <property type="molecule type" value="Genomic_DNA"/>
</dbReference>
<dbReference type="PANTHER" id="PTHR40050:SF1">
    <property type="entry name" value="INNER SPORE COAT PROTEIN H"/>
    <property type="match status" value="1"/>
</dbReference>
<accession>A0A0M0LF33</accession>
<evidence type="ECO:0000313" key="2">
    <source>
        <dbReference type="Proteomes" id="UP000036867"/>
    </source>
</evidence>